<dbReference type="GO" id="GO:0005525">
    <property type="term" value="F:GTP binding"/>
    <property type="evidence" value="ECO:0007669"/>
    <property type="project" value="UniProtKB-KW"/>
</dbReference>
<dbReference type="InterPro" id="IPR006638">
    <property type="entry name" value="Elp3/MiaA/NifB-like_rSAM"/>
</dbReference>
<dbReference type="SFLD" id="SFLDS00029">
    <property type="entry name" value="Radical_SAM"/>
    <property type="match status" value="1"/>
</dbReference>
<dbReference type="AlphaFoldDB" id="A0AA35RNV2"/>
<evidence type="ECO:0000313" key="15">
    <source>
        <dbReference type="EMBL" id="CAI8014999.1"/>
    </source>
</evidence>
<dbReference type="GO" id="GO:0061799">
    <property type="term" value="F:cyclic pyranopterin monophosphate synthase activity"/>
    <property type="evidence" value="ECO:0007669"/>
    <property type="project" value="TreeGrafter"/>
</dbReference>
<keyword evidence="7" id="KW-0547">Nucleotide-binding</keyword>
<sequence>MISDLFGRPLRDLRISVTDRCNFRCPYCMPAEIFGEAYQFLPKAEILTFEEIARLSRLFVELGVNKLRITGGEPLLRVDLPDLVQQLAEIPGADDITLTTNAYLLAQQAQPLKDAGLHRITVSLDSLDDEVFKQMNGRGFGTRRVLDGIRRAADCGLAPIKINAVVQKGVNDHTIVELARHFKGTEHIVRFIEYMDVGNRNGWKLDEVVSAAEIVAMIDAELPIEPAEANYVGEVARRWRYRDGEGEIGVIASVTQPFCVDCTRARLSTDGRLYTCLFASDGVDLRDDDELRGIITKVWSIRRDRYSEERAEITETGGASPRPKVEMYQIGG</sequence>
<organism evidence="15 16">
    <name type="scientific">Geodia barretti</name>
    <name type="common">Barrett's horny sponge</name>
    <dbReference type="NCBI Taxonomy" id="519541"/>
    <lineage>
        <taxon>Eukaryota</taxon>
        <taxon>Metazoa</taxon>
        <taxon>Porifera</taxon>
        <taxon>Demospongiae</taxon>
        <taxon>Heteroscleromorpha</taxon>
        <taxon>Tetractinellida</taxon>
        <taxon>Astrophorina</taxon>
        <taxon>Geodiidae</taxon>
        <taxon>Geodia</taxon>
    </lineage>
</organism>
<dbReference type="Pfam" id="PF06463">
    <property type="entry name" value="Mob_synth_C"/>
    <property type="match status" value="1"/>
</dbReference>
<proteinExistence type="inferred from homology"/>
<dbReference type="Pfam" id="PF04055">
    <property type="entry name" value="Radical_SAM"/>
    <property type="match status" value="1"/>
</dbReference>
<evidence type="ECO:0000256" key="2">
    <source>
        <dbReference type="ARBA" id="ARBA00005046"/>
    </source>
</evidence>
<dbReference type="EC" id="4.1.99.22" evidence="3"/>
<feature type="domain" description="Radical SAM core" evidence="14">
    <location>
        <begin position="5"/>
        <end position="234"/>
    </location>
</feature>
<dbReference type="PROSITE" id="PS01305">
    <property type="entry name" value="MOAA_NIFB_PQQE"/>
    <property type="match status" value="1"/>
</dbReference>
<evidence type="ECO:0000256" key="12">
    <source>
        <dbReference type="ARBA" id="ARBA00023239"/>
    </source>
</evidence>
<reference evidence="15" key="1">
    <citation type="submission" date="2023-03" db="EMBL/GenBank/DDBJ databases">
        <authorList>
            <person name="Steffen K."/>
            <person name="Cardenas P."/>
        </authorList>
    </citation>
    <scope>NUCLEOTIDE SEQUENCE</scope>
</reference>
<dbReference type="SFLD" id="SFLDG01383">
    <property type="entry name" value="cyclic_pyranopterin_phosphate"/>
    <property type="match status" value="1"/>
</dbReference>
<evidence type="ECO:0000256" key="9">
    <source>
        <dbReference type="ARBA" id="ARBA00023014"/>
    </source>
</evidence>
<evidence type="ECO:0000259" key="14">
    <source>
        <dbReference type="PROSITE" id="PS51918"/>
    </source>
</evidence>
<dbReference type="InterPro" id="IPR007197">
    <property type="entry name" value="rSAM"/>
</dbReference>
<evidence type="ECO:0000256" key="7">
    <source>
        <dbReference type="ARBA" id="ARBA00022741"/>
    </source>
</evidence>
<dbReference type="SUPFAM" id="SSF102114">
    <property type="entry name" value="Radical SAM enzymes"/>
    <property type="match status" value="1"/>
</dbReference>
<keyword evidence="9" id="KW-0411">Iron-sulfur</keyword>
<dbReference type="PANTHER" id="PTHR22960">
    <property type="entry name" value="MOLYBDOPTERIN COFACTOR SYNTHESIS PROTEIN A"/>
    <property type="match status" value="1"/>
</dbReference>
<name>A0AA35RNV2_GEOBA</name>
<comment type="pathway">
    <text evidence="2">Cofactor biosynthesis; molybdopterin biosynthesis.</text>
</comment>
<evidence type="ECO:0000313" key="16">
    <source>
        <dbReference type="Proteomes" id="UP001174909"/>
    </source>
</evidence>
<evidence type="ECO:0000256" key="11">
    <source>
        <dbReference type="ARBA" id="ARBA00023150"/>
    </source>
</evidence>
<dbReference type="GO" id="GO:0061798">
    <property type="term" value="F:GTP 3',8'-cyclase activity"/>
    <property type="evidence" value="ECO:0007669"/>
    <property type="project" value="UniProtKB-EC"/>
</dbReference>
<evidence type="ECO:0000256" key="6">
    <source>
        <dbReference type="ARBA" id="ARBA00022723"/>
    </source>
</evidence>
<evidence type="ECO:0000256" key="4">
    <source>
        <dbReference type="ARBA" id="ARBA00022485"/>
    </source>
</evidence>
<dbReference type="SMART" id="SM00729">
    <property type="entry name" value="Elp3"/>
    <property type="match status" value="1"/>
</dbReference>
<accession>A0AA35RNV2</accession>
<dbReference type="GO" id="GO:0046872">
    <property type="term" value="F:metal ion binding"/>
    <property type="evidence" value="ECO:0007669"/>
    <property type="project" value="UniProtKB-KW"/>
</dbReference>
<keyword evidence="5" id="KW-0949">S-adenosyl-L-methionine</keyword>
<evidence type="ECO:0000256" key="10">
    <source>
        <dbReference type="ARBA" id="ARBA00023134"/>
    </source>
</evidence>
<dbReference type="InterPro" id="IPR013483">
    <property type="entry name" value="MoaA"/>
</dbReference>
<dbReference type="InterPro" id="IPR010505">
    <property type="entry name" value="MoaA_twitch"/>
</dbReference>
<keyword evidence="10" id="KW-0342">GTP-binding</keyword>
<dbReference type="GO" id="GO:0051539">
    <property type="term" value="F:4 iron, 4 sulfur cluster binding"/>
    <property type="evidence" value="ECO:0007669"/>
    <property type="project" value="UniProtKB-KW"/>
</dbReference>
<comment type="caution">
    <text evidence="15">The sequence shown here is derived from an EMBL/GenBank/DDBJ whole genome shotgun (WGS) entry which is preliminary data.</text>
</comment>
<comment type="catalytic activity">
    <reaction evidence="13">
        <text>GTP + AH2 + S-adenosyl-L-methionine = (8S)-3',8-cyclo-7,8-dihydroguanosine 5'-triphosphate + 5'-deoxyadenosine + L-methionine + A + H(+)</text>
        <dbReference type="Rhea" id="RHEA:49576"/>
        <dbReference type="ChEBI" id="CHEBI:13193"/>
        <dbReference type="ChEBI" id="CHEBI:15378"/>
        <dbReference type="ChEBI" id="CHEBI:17319"/>
        <dbReference type="ChEBI" id="CHEBI:17499"/>
        <dbReference type="ChEBI" id="CHEBI:37565"/>
        <dbReference type="ChEBI" id="CHEBI:57844"/>
        <dbReference type="ChEBI" id="CHEBI:59789"/>
        <dbReference type="ChEBI" id="CHEBI:131766"/>
        <dbReference type="EC" id="4.1.99.22"/>
    </reaction>
</comment>
<dbReference type="SFLD" id="SFLDG01067">
    <property type="entry name" value="SPASM/twitch_domain_containing"/>
    <property type="match status" value="1"/>
</dbReference>
<keyword evidence="11" id="KW-0501">Molybdenum cofactor biosynthesis</keyword>
<evidence type="ECO:0000256" key="1">
    <source>
        <dbReference type="ARBA" id="ARBA00001966"/>
    </source>
</evidence>
<dbReference type="HAMAP" id="MF_01225_B">
    <property type="entry name" value="MoaA_B"/>
    <property type="match status" value="1"/>
</dbReference>
<dbReference type="CDD" id="cd01335">
    <property type="entry name" value="Radical_SAM"/>
    <property type="match status" value="1"/>
</dbReference>
<dbReference type="SFLD" id="SFLDG01386">
    <property type="entry name" value="main_SPASM_domain-containing"/>
    <property type="match status" value="1"/>
</dbReference>
<evidence type="ECO:0000256" key="3">
    <source>
        <dbReference type="ARBA" id="ARBA00012167"/>
    </source>
</evidence>
<dbReference type="InterPro" id="IPR013785">
    <property type="entry name" value="Aldolase_TIM"/>
</dbReference>
<gene>
    <name evidence="15" type="ORF">GBAR_LOCUS9348</name>
</gene>
<dbReference type="GO" id="GO:0006777">
    <property type="term" value="P:Mo-molybdopterin cofactor biosynthetic process"/>
    <property type="evidence" value="ECO:0007669"/>
    <property type="project" value="UniProtKB-KW"/>
</dbReference>
<dbReference type="EMBL" id="CASHTH010001412">
    <property type="protein sequence ID" value="CAI8014999.1"/>
    <property type="molecule type" value="Genomic_DNA"/>
</dbReference>
<evidence type="ECO:0000256" key="13">
    <source>
        <dbReference type="ARBA" id="ARBA00048697"/>
    </source>
</evidence>
<comment type="cofactor">
    <cofactor evidence="1">
        <name>[4Fe-4S] cluster</name>
        <dbReference type="ChEBI" id="CHEBI:49883"/>
    </cofactor>
</comment>
<keyword evidence="6" id="KW-0479">Metal-binding</keyword>
<dbReference type="PANTHER" id="PTHR22960:SF0">
    <property type="entry name" value="MOLYBDENUM COFACTOR BIOSYNTHESIS PROTEIN 1"/>
    <property type="match status" value="1"/>
</dbReference>
<keyword evidence="8" id="KW-0408">Iron</keyword>
<keyword evidence="4" id="KW-0004">4Fe-4S</keyword>
<dbReference type="Gene3D" id="3.20.20.70">
    <property type="entry name" value="Aldolase class I"/>
    <property type="match status" value="1"/>
</dbReference>
<dbReference type="PROSITE" id="PS51918">
    <property type="entry name" value="RADICAL_SAM"/>
    <property type="match status" value="1"/>
</dbReference>
<keyword evidence="12" id="KW-0456">Lyase</keyword>
<protein>
    <recommendedName>
        <fullName evidence="3">GTP 3',8-cyclase</fullName>
        <ecNumber evidence="3">4.1.99.22</ecNumber>
    </recommendedName>
</protein>
<evidence type="ECO:0000256" key="8">
    <source>
        <dbReference type="ARBA" id="ARBA00023004"/>
    </source>
</evidence>
<dbReference type="InterPro" id="IPR040064">
    <property type="entry name" value="MoaA-like"/>
</dbReference>
<evidence type="ECO:0000256" key="5">
    <source>
        <dbReference type="ARBA" id="ARBA00022691"/>
    </source>
</evidence>
<dbReference type="InterPro" id="IPR000385">
    <property type="entry name" value="MoaA_NifB_PqqE_Fe-S-bd_CS"/>
</dbReference>
<dbReference type="CDD" id="cd21117">
    <property type="entry name" value="Twitch_MoaA"/>
    <property type="match status" value="1"/>
</dbReference>
<dbReference type="InterPro" id="IPR050105">
    <property type="entry name" value="MoCo_biosynth_MoaA/MoaC"/>
</dbReference>
<keyword evidence="16" id="KW-1185">Reference proteome</keyword>
<dbReference type="Proteomes" id="UP001174909">
    <property type="component" value="Unassembled WGS sequence"/>
</dbReference>
<dbReference type="InterPro" id="IPR058240">
    <property type="entry name" value="rSAM_sf"/>
</dbReference>
<dbReference type="NCBIfam" id="TIGR02666">
    <property type="entry name" value="moaA"/>
    <property type="match status" value="1"/>
</dbReference>